<comment type="caution">
    <text evidence="2">The sequence shown here is derived from an EMBL/GenBank/DDBJ whole genome shotgun (WGS) entry which is preliminary data.</text>
</comment>
<reference evidence="2 3" key="1">
    <citation type="journal article" date="2016" name="Nat. Commun.">
        <title>Thousands of microbial genomes shed light on interconnected biogeochemical processes in an aquifer system.</title>
        <authorList>
            <person name="Anantharaman K."/>
            <person name="Brown C.T."/>
            <person name="Hug L.A."/>
            <person name="Sharon I."/>
            <person name="Castelle C.J."/>
            <person name="Probst A.J."/>
            <person name="Thomas B.C."/>
            <person name="Singh A."/>
            <person name="Wilkins M.J."/>
            <person name="Karaoz U."/>
            <person name="Brodie E.L."/>
            <person name="Williams K.H."/>
            <person name="Hubbard S.S."/>
            <person name="Banfield J.F."/>
        </authorList>
    </citation>
    <scope>NUCLEOTIDE SEQUENCE [LARGE SCALE GENOMIC DNA]</scope>
</reference>
<feature type="transmembrane region" description="Helical" evidence="1">
    <location>
        <begin position="28"/>
        <end position="50"/>
    </location>
</feature>
<organism evidence="2 3">
    <name type="scientific">Candidatus Kaiserbacteria bacterium RIFCSPHIGHO2_01_FULL_46_22</name>
    <dbReference type="NCBI Taxonomy" id="1798475"/>
    <lineage>
        <taxon>Bacteria</taxon>
        <taxon>Candidatus Kaiseribacteriota</taxon>
    </lineage>
</organism>
<name>A0A1F6BY60_9BACT</name>
<feature type="transmembrane region" description="Helical" evidence="1">
    <location>
        <begin position="70"/>
        <end position="98"/>
    </location>
</feature>
<evidence type="ECO:0000256" key="1">
    <source>
        <dbReference type="SAM" id="Phobius"/>
    </source>
</evidence>
<proteinExistence type="predicted"/>
<keyword evidence="1" id="KW-1133">Transmembrane helix</keyword>
<evidence type="ECO:0000313" key="3">
    <source>
        <dbReference type="Proteomes" id="UP000176322"/>
    </source>
</evidence>
<feature type="transmembrane region" description="Helical" evidence="1">
    <location>
        <begin position="110"/>
        <end position="134"/>
    </location>
</feature>
<keyword evidence="1" id="KW-0812">Transmembrane</keyword>
<dbReference type="AlphaFoldDB" id="A0A1F6BY60"/>
<dbReference type="STRING" id="1798475.A2837_03025"/>
<dbReference type="EMBL" id="MFKO01000008">
    <property type="protein sequence ID" value="OGG41457.1"/>
    <property type="molecule type" value="Genomic_DNA"/>
</dbReference>
<keyword evidence="1" id="KW-0472">Membrane</keyword>
<dbReference type="Proteomes" id="UP000176322">
    <property type="component" value="Unassembled WGS sequence"/>
</dbReference>
<protein>
    <submittedName>
        <fullName evidence="2">Uncharacterized protein</fullName>
    </submittedName>
</protein>
<gene>
    <name evidence="2" type="ORF">A2837_03025</name>
</gene>
<sequence length="146" mass="15747">MEINAQTASRAKLVWSVFLRTITFTSPIYLAAQLYFAIAALMGLGLALGIDSSLILTGLDKASFETVSGAGGALMLIGMTGAMMCGLLTCLVSIGIFWTGKCHVFPGLSILILAICTICLLMPVINLFPIMWFWNWYVAWSNLKGS</sequence>
<evidence type="ECO:0000313" key="2">
    <source>
        <dbReference type="EMBL" id="OGG41457.1"/>
    </source>
</evidence>
<accession>A0A1F6BY60</accession>